<feature type="region of interest" description="Disordered" evidence="2">
    <location>
        <begin position="1"/>
        <end position="109"/>
    </location>
</feature>
<feature type="compositionally biased region" description="Low complexity" evidence="2">
    <location>
        <begin position="80"/>
        <end position="92"/>
    </location>
</feature>
<feature type="compositionally biased region" description="Low complexity" evidence="2">
    <location>
        <begin position="1"/>
        <end position="14"/>
    </location>
</feature>
<protein>
    <recommendedName>
        <fullName evidence="5">Ribosome silencing factor</fullName>
    </recommendedName>
</protein>
<dbReference type="InterPro" id="IPR043519">
    <property type="entry name" value="NT_sf"/>
</dbReference>
<comment type="similarity">
    <text evidence="1">Belongs to the Iojap/RsfS family.</text>
</comment>
<organism evidence="3 4">
    <name type="scientific">Porphyra umbilicalis</name>
    <name type="common">Purple laver</name>
    <name type="synonym">Red alga</name>
    <dbReference type="NCBI Taxonomy" id="2786"/>
    <lineage>
        <taxon>Eukaryota</taxon>
        <taxon>Rhodophyta</taxon>
        <taxon>Bangiophyceae</taxon>
        <taxon>Bangiales</taxon>
        <taxon>Bangiaceae</taxon>
        <taxon>Porphyra</taxon>
    </lineage>
</organism>
<gene>
    <name evidence="3" type="ORF">BU14_0084s0019</name>
</gene>
<feature type="region of interest" description="Disordered" evidence="2">
    <location>
        <begin position="139"/>
        <end position="161"/>
    </location>
</feature>
<evidence type="ECO:0000313" key="4">
    <source>
        <dbReference type="Proteomes" id="UP000218209"/>
    </source>
</evidence>
<reference evidence="3 4" key="1">
    <citation type="submission" date="2017-03" db="EMBL/GenBank/DDBJ databases">
        <title>WGS assembly of Porphyra umbilicalis.</title>
        <authorList>
            <person name="Brawley S.H."/>
            <person name="Blouin N.A."/>
            <person name="Ficko-Blean E."/>
            <person name="Wheeler G.L."/>
            <person name="Lohr M."/>
            <person name="Goodson H.V."/>
            <person name="Jenkins J.W."/>
            <person name="Blaby-Haas C.E."/>
            <person name="Helliwell K.E."/>
            <person name="Chan C."/>
            <person name="Marriage T."/>
            <person name="Bhattacharya D."/>
            <person name="Klein A.S."/>
            <person name="Badis Y."/>
            <person name="Brodie J."/>
            <person name="Cao Y."/>
            <person name="Collen J."/>
            <person name="Dittami S.M."/>
            <person name="Gachon C.M."/>
            <person name="Green B.R."/>
            <person name="Karpowicz S."/>
            <person name="Kim J.W."/>
            <person name="Kudahl U."/>
            <person name="Lin S."/>
            <person name="Michel G."/>
            <person name="Mittag M."/>
            <person name="Olson B.J."/>
            <person name="Pangilinan J."/>
            <person name="Peng Y."/>
            <person name="Qiu H."/>
            <person name="Shu S."/>
            <person name="Singer J.T."/>
            <person name="Smith A.G."/>
            <person name="Sprecher B.N."/>
            <person name="Wagner V."/>
            <person name="Wang W."/>
            <person name="Wang Z.-Y."/>
            <person name="Yan J."/>
            <person name="Yarish C."/>
            <person name="Zoeuner-Riek S."/>
            <person name="Zhuang Y."/>
            <person name="Zou Y."/>
            <person name="Lindquist E.A."/>
            <person name="Grimwood J."/>
            <person name="Barry K."/>
            <person name="Rokhsar D.S."/>
            <person name="Schmutz J."/>
            <person name="Stiller J.W."/>
            <person name="Grossman A.R."/>
            <person name="Prochnik S.E."/>
        </authorList>
    </citation>
    <scope>NUCLEOTIDE SEQUENCE [LARGE SCALE GENOMIC DNA]</scope>
    <source>
        <strain evidence="3">4086291</strain>
    </source>
</reference>
<dbReference type="EMBL" id="KV918795">
    <property type="protein sequence ID" value="OSX79205.1"/>
    <property type="molecule type" value="Genomic_DNA"/>
</dbReference>
<feature type="region of interest" description="Disordered" evidence="2">
    <location>
        <begin position="320"/>
        <end position="344"/>
    </location>
</feature>
<dbReference type="Pfam" id="PF02410">
    <property type="entry name" value="RsfS"/>
    <property type="match status" value="1"/>
</dbReference>
<evidence type="ECO:0000256" key="1">
    <source>
        <dbReference type="ARBA" id="ARBA00010574"/>
    </source>
</evidence>
<dbReference type="OrthoDB" id="21330at2759"/>
<dbReference type="GO" id="GO:0043023">
    <property type="term" value="F:ribosomal large subunit binding"/>
    <property type="evidence" value="ECO:0007669"/>
    <property type="project" value="TreeGrafter"/>
</dbReference>
<dbReference type="HAMAP" id="MF_01477">
    <property type="entry name" value="Iojap_RsfS"/>
    <property type="match status" value="1"/>
</dbReference>
<feature type="compositionally biased region" description="Low complexity" evidence="2">
    <location>
        <begin position="39"/>
        <end position="53"/>
    </location>
</feature>
<dbReference type="PANTHER" id="PTHR21043">
    <property type="entry name" value="IOJAP SUPERFAMILY ORTHOLOG"/>
    <property type="match status" value="1"/>
</dbReference>
<dbReference type="GO" id="GO:0017148">
    <property type="term" value="P:negative regulation of translation"/>
    <property type="evidence" value="ECO:0007669"/>
    <property type="project" value="TreeGrafter"/>
</dbReference>
<dbReference type="PANTHER" id="PTHR21043:SF0">
    <property type="entry name" value="MITOCHONDRIAL ASSEMBLY OF RIBOSOMAL LARGE SUBUNIT PROTEIN 1"/>
    <property type="match status" value="1"/>
</dbReference>
<feature type="compositionally biased region" description="Gly residues" evidence="2">
    <location>
        <begin position="321"/>
        <end position="333"/>
    </location>
</feature>
<proteinExistence type="inferred from homology"/>
<name>A0A1X6PEN3_PORUM</name>
<dbReference type="GO" id="GO:0090071">
    <property type="term" value="P:negative regulation of ribosome biogenesis"/>
    <property type="evidence" value="ECO:0007669"/>
    <property type="project" value="TreeGrafter"/>
</dbReference>
<keyword evidence="4" id="KW-1185">Reference proteome</keyword>
<dbReference type="InterPro" id="IPR004394">
    <property type="entry name" value="Iojap/RsfS/C7orf30"/>
</dbReference>
<dbReference type="Proteomes" id="UP000218209">
    <property type="component" value="Unassembled WGS sequence"/>
</dbReference>
<sequence>MAAASDPTAAFASSWSPPPTTRRLGAVVAASPRQSPLGRCRAAARLPARATRASLQASAERRPATGGGASGGAGGGAGGDAAKADAPAWDVATGAGPSEDRLADALADVEEEWGAGFDTDDAGDGDGVQELVVDVEGEDFAPLPSQQRKKAGSGKRNSQLKEWKEAMVATSRRGADSTAPGGSTGAYAVEPIEEDEITPFARTAVLAADERKAVEPVAIRVAALTCMASYVVVSAGRNPPQMRAIANLVQERLGKEHNLKPRHVSGTPDSGWILMDYGDLLVNVFSVESRTHYNFDEFWAAGEMLDMSSYLPGPGAAVGTASGGAPGAAGDGDGAASPLDDWLD</sequence>
<dbReference type="Gene3D" id="3.30.460.10">
    <property type="entry name" value="Beta Polymerase, domain 2"/>
    <property type="match status" value="1"/>
</dbReference>
<accession>A0A1X6PEN3</accession>
<evidence type="ECO:0000256" key="2">
    <source>
        <dbReference type="SAM" id="MobiDB-lite"/>
    </source>
</evidence>
<feature type="compositionally biased region" description="Gly residues" evidence="2">
    <location>
        <begin position="65"/>
        <end position="79"/>
    </location>
</feature>
<evidence type="ECO:0008006" key="5">
    <source>
        <dbReference type="Google" id="ProtNLM"/>
    </source>
</evidence>
<dbReference type="SUPFAM" id="SSF81301">
    <property type="entry name" value="Nucleotidyltransferase"/>
    <property type="match status" value="1"/>
</dbReference>
<dbReference type="NCBIfam" id="TIGR00090">
    <property type="entry name" value="rsfS_iojap_ybeB"/>
    <property type="match status" value="1"/>
</dbReference>
<evidence type="ECO:0000313" key="3">
    <source>
        <dbReference type="EMBL" id="OSX79205.1"/>
    </source>
</evidence>
<dbReference type="AlphaFoldDB" id="A0A1X6PEN3"/>